<dbReference type="Pfam" id="PF02391">
    <property type="entry name" value="MoaE"/>
    <property type="match status" value="1"/>
</dbReference>
<organism evidence="1">
    <name type="scientific">marine metagenome</name>
    <dbReference type="NCBI Taxonomy" id="408172"/>
    <lineage>
        <taxon>unclassified sequences</taxon>
        <taxon>metagenomes</taxon>
        <taxon>ecological metagenomes</taxon>
    </lineage>
</organism>
<sequence>MSLHTALVKTEEGKISSEKAKSFIISEKNGAESIFVGRVRNENDRKKVTAVTYDAHDQAVIKSFQSICNDAKNKFDKNAKIFLEHAKGYVPVGEISILIAVGAGHRDEAFKICRYILEEVKHQSPIWKKEHYTGGKEEWLPGHSLRPQEKIK</sequence>
<dbReference type="SUPFAM" id="SSF54690">
    <property type="entry name" value="Molybdopterin synthase subunit MoaE"/>
    <property type="match status" value="1"/>
</dbReference>
<dbReference type="EMBL" id="UINC01085826">
    <property type="protein sequence ID" value="SVC33721.1"/>
    <property type="molecule type" value="Genomic_DNA"/>
</dbReference>
<dbReference type="GO" id="GO:0006777">
    <property type="term" value="P:Mo-molybdopterin cofactor biosynthetic process"/>
    <property type="evidence" value="ECO:0007669"/>
    <property type="project" value="InterPro"/>
</dbReference>
<dbReference type="CDD" id="cd00756">
    <property type="entry name" value="MoaE"/>
    <property type="match status" value="1"/>
</dbReference>
<dbReference type="InterPro" id="IPR003448">
    <property type="entry name" value="Mopterin_biosynth_MoaE"/>
</dbReference>
<evidence type="ECO:0000313" key="1">
    <source>
        <dbReference type="EMBL" id="SVC33721.1"/>
    </source>
</evidence>
<dbReference type="InterPro" id="IPR036563">
    <property type="entry name" value="MoaE_sf"/>
</dbReference>
<protein>
    <recommendedName>
        <fullName evidence="2">Molybdopterin synthase catalytic subunit</fullName>
    </recommendedName>
</protein>
<gene>
    <name evidence="1" type="ORF">METZ01_LOCUS286575</name>
</gene>
<dbReference type="PANTHER" id="PTHR23404">
    <property type="entry name" value="MOLYBDOPTERIN SYNTHASE RELATED"/>
    <property type="match status" value="1"/>
</dbReference>
<name>A0A382LFR8_9ZZZZ</name>
<dbReference type="Gene3D" id="3.90.1170.40">
    <property type="entry name" value="Molybdopterin biosynthesis MoaE subunit"/>
    <property type="match status" value="1"/>
</dbReference>
<reference evidence="1" key="1">
    <citation type="submission" date="2018-05" db="EMBL/GenBank/DDBJ databases">
        <authorList>
            <person name="Lanie J.A."/>
            <person name="Ng W.-L."/>
            <person name="Kazmierczak K.M."/>
            <person name="Andrzejewski T.M."/>
            <person name="Davidsen T.M."/>
            <person name="Wayne K.J."/>
            <person name="Tettelin H."/>
            <person name="Glass J.I."/>
            <person name="Rusch D."/>
            <person name="Podicherti R."/>
            <person name="Tsui H.-C.T."/>
            <person name="Winkler M.E."/>
        </authorList>
    </citation>
    <scope>NUCLEOTIDE SEQUENCE</scope>
</reference>
<evidence type="ECO:0008006" key="2">
    <source>
        <dbReference type="Google" id="ProtNLM"/>
    </source>
</evidence>
<proteinExistence type="predicted"/>
<accession>A0A382LFR8</accession>
<dbReference type="AlphaFoldDB" id="A0A382LFR8"/>